<dbReference type="Gene3D" id="3.90.550.10">
    <property type="entry name" value="Spore Coat Polysaccharide Biosynthesis Protein SpsA, Chain A"/>
    <property type="match status" value="1"/>
</dbReference>
<protein>
    <submittedName>
        <fullName evidence="2">Putative glycosyltransferase EpsE</fullName>
        <ecNumber evidence="2">2.4.-.-</ecNumber>
    </submittedName>
</protein>
<keyword evidence="3" id="KW-1185">Reference proteome</keyword>
<dbReference type="InterPro" id="IPR001173">
    <property type="entry name" value="Glyco_trans_2-like"/>
</dbReference>
<dbReference type="GO" id="GO:0008417">
    <property type="term" value="F:fucosyltransferase activity"/>
    <property type="evidence" value="ECO:0007669"/>
    <property type="project" value="TreeGrafter"/>
</dbReference>
<accession>A0A1V4I4N7</accession>
<dbReference type="OrthoDB" id="9815829at2"/>
<dbReference type="InterPro" id="IPR029044">
    <property type="entry name" value="Nucleotide-diphossugar_trans"/>
</dbReference>
<organism evidence="2 3">
    <name type="scientific">Clostridium oryzae</name>
    <dbReference type="NCBI Taxonomy" id="1450648"/>
    <lineage>
        <taxon>Bacteria</taxon>
        <taxon>Bacillati</taxon>
        <taxon>Bacillota</taxon>
        <taxon>Clostridia</taxon>
        <taxon>Eubacteriales</taxon>
        <taxon>Clostridiaceae</taxon>
        <taxon>Clostridium</taxon>
    </lineage>
</organism>
<dbReference type="Pfam" id="PF00535">
    <property type="entry name" value="Glycos_transf_2"/>
    <property type="match status" value="1"/>
</dbReference>
<dbReference type="AlphaFoldDB" id="A0A1V4I4N7"/>
<evidence type="ECO:0000313" key="3">
    <source>
        <dbReference type="Proteomes" id="UP000190080"/>
    </source>
</evidence>
<dbReference type="SUPFAM" id="SSF53448">
    <property type="entry name" value="Nucleotide-diphospho-sugar transferases"/>
    <property type="match status" value="1"/>
</dbReference>
<dbReference type="PANTHER" id="PTHR22916:SF69">
    <property type="entry name" value="BIFUNCTIONAL GLYCOSYLTRANSFERASE PGTA"/>
    <property type="match status" value="1"/>
</dbReference>
<dbReference type="EMBL" id="MZGV01000125">
    <property type="protein sequence ID" value="OPJ54844.1"/>
    <property type="molecule type" value="Genomic_DNA"/>
</dbReference>
<proteinExistence type="predicted"/>
<evidence type="ECO:0000313" key="2">
    <source>
        <dbReference type="EMBL" id="OPJ54844.1"/>
    </source>
</evidence>
<dbReference type="PANTHER" id="PTHR22916">
    <property type="entry name" value="GLYCOSYLTRANSFERASE"/>
    <property type="match status" value="1"/>
</dbReference>
<dbReference type="STRING" id="1450648.CLORY_44950"/>
<dbReference type="Proteomes" id="UP000190080">
    <property type="component" value="Unassembled WGS sequence"/>
</dbReference>
<dbReference type="Gene3D" id="3.40.50.720">
    <property type="entry name" value="NAD(P)-binding Rossmann-like Domain"/>
    <property type="match status" value="1"/>
</dbReference>
<dbReference type="EC" id="2.4.-.-" evidence="2"/>
<keyword evidence="2" id="KW-0328">Glycosyltransferase</keyword>
<sequence>MKNNFISVIMPVYNSEKYLMQSIESILAQTIRDFEFIIIDDGSTDSSLDIIMNYKRKDDKIVVISRKNKGLVYSLNEGISISKGKYIARMDADDVSFPMRLEKQLEFLKTHENVDILGTQVNIIGDISENERLKYDKMLNIPFLDGHVREALLNYWYCFAHSSVMFRKEIFTKLKGYKDYRAEDLDLWLRALKTGFKIYKLNEKLVEYRIHKNSKTNYENKQYEGLKDGIRIKLFDVFNDCSLKRLNYLVWGASNGGKISKEIISQMMPTSKCIGFIDKFKTGDFEGENIYKPHEIINIDFDYIFIATEPGREQAILKLKSIGMDSIKQFLCTV</sequence>
<keyword evidence="2" id="KW-0808">Transferase</keyword>
<evidence type="ECO:0000259" key="1">
    <source>
        <dbReference type="Pfam" id="PF00535"/>
    </source>
</evidence>
<reference evidence="2 3" key="1">
    <citation type="submission" date="2017-03" db="EMBL/GenBank/DDBJ databases">
        <title>Genome sequence of Clostridium oryzae DSM 28571.</title>
        <authorList>
            <person name="Poehlein A."/>
            <person name="Daniel R."/>
        </authorList>
    </citation>
    <scope>NUCLEOTIDE SEQUENCE [LARGE SCALE GENOMIC DNA]</scope>
    <source>
        <strain evidence="2 3">DSM 28571</strain>
    </source>
</reference>
<name>A0A1V4I4N7_9CLOT</name>
<dbReference type="RefSeq" id="WP_079428737.1">
    <property type="nucleotide sequence ID" value="NZ_MZGV01000125.1"/>
</dbReference>
<gene>
    <name evidence="2" type="primary">epsE_2</name>
    <name evidence="2" type="ORF">CLORY_44950</name>
</gene>
<feature type="domain" description="Glycosyltransferase 2-like" evidence="1">
    <location>
        <begin position="7"/>
        <end position="167"/>
    </location>
</feature>
<comment type="caution">
    <text evidence="2">The sequence shown here is derived from an EMBL/GenBank/DDBJ whole genome shotgun (WGS) entry which is preliminary data.</text>
</comment>